<reference evidence="2 3" key="1">
    <citation type="journal article" date="2018" name="PLoS Pathog.">
        <title>Evolution of structural diversity of trichothecenes, a family of toxins produced by plant pathogenic and entomopathogenic fungi.</title>
        <authorList>
            <person name="Proctor R.H."/>
            <person name="McCormick S.P."/>
            <person name="Kim H.S."/>
            <person name="Cardoza R.E."/>
            <person name="Stanley A.M."/>
            <person name="Lindo L."/>
            <person name="Kelly A."/>
            <person name="Brown D.W."/>
            <person name="Lee T."/>
            <person name="Vaughan M.M."/>
            <person name="Alexander N.J."/>
            <person name="Busman M."/>
            <person name="Gutierrez S."/>
        </authorList>
    </citation>
    <scope>NUCLEOTIDE SEQUENCE [LARGE SCALE GENOMIC DNA]</scope>
    <source>
        <strain evidence="2 3">NRRL 13405</strain>
    </source>
</reference>
<dbReference type="InterPro" id="IPR058257">
    <property type="entry name" value="CorA-like_dom"/>
</dbReference>
<protein>
    <recommendedName>
        <fullName evidence="1">CorA-like transporter domain-containing protein</fullName>
    </recommendedName>
</protein>
<proteinExistence type="predicted"/>
<evidence type="ECO:0000313" key="2">
    <source>
        <dbReference type="EMBL" id="RFN51777.1"/>
    </source>
</evidence>
<gene>
    <name evidence="2" type="ORF">FIE12Z_3980</name>
</gene>
<name>A0A395MVJ5_9HYPO</name>
<dbReference type="AlphaFoldDB" id="A0A395MVJ5"/>
<keyword evidence="3" id="KW-1185">Reference proteome</keyword>
<dbReference type="EMBL" id="PXXK01000092">
    <property type="protein sequence ID" value="RFN51777.1"/>
    <property type="molecule type" value="Genomic_DNA"/>
</dbReference>
<dbReference type="STRING" id="2594813.A0A395MVJ5"/>
<organism evidence="2 3">
    <name type="scientific">Fusarium flagelliforme</name>
    <dbReference type="NCBI Taxonomy" id="2675880"/>
    <lineage>
        <taxon>Eukaryota</taxon>
        <taxon>Fungi</taxon>
        <taxon>Dikarya</taxon>
        <taxon>Ascomycota</taxon>
        <taxon>Pezizomycotina</taxon>
        <taxon>Sordariomycetes</taxon>
        <taxon>Hypocreomycetidae</taxon>
        <taxon>Hypocreales</taxon>
        <taxon>Nectriaceae</taxon>
        <taxon>Fusarium</taxon>
        <taxon>Fusarium incarnatum-equiseti species complex</taxon>
    </lineage>
</organism>
<accession>A0A395MVJ5</accession>
<evidence type="ECO:0000259" key="1">
    <source>
        <dbReference type="Pfam" id="PF26616"/>
    </source>
</evidence>
<dbReference type="Pfam" id="PF26616">
    <property type="entry name" value="CorA-like"/>
    <property type="match status" value="1"/>
</dbReference>
<dbReference type="Proteomes" id="UP000265631">
    <property type="component" value="Unassembled WGS sequence"/>
</dbReference>
<feature type="domain" description="CorA-like transporter" evidence="1">
    <location>
        <begin position="9"/>
        <end position="214"/>
    </location>
</feature>
<evidence type="ECO:0000313" key="3">
    <source>
        <dbReference type="Proteomes" id="UP000265631"/>
    </source>
</evidence>
<comment type="caution">
    <text evidence="2">The sequence shown here is derived from an EMBL/GenBank/DDBJ whole genome shotgun (WGS) entry which is preliminary data.</text>
</comment>
<sequence length="259" mass="29133">MWPSSETRYDVRAASAAESLEHGLEKVFSNSNELFEIQVAEIASKGIEEDCLQSDCQLDEHLSTYHVPSTPAARTEDGPVKKEKASFFLLDPAYGWSHLPITKAGAIKLFSALRAFPELYQYVSAFSNKTFPRDEGFAGFDSHTTIGDDGIWTSFESCYLLKYIDRRDGIKQGANPWAIRHALIYQKVDRDDSRTSHLLARLPTAVIKLLGEGLRSSGTESVFVQDWSHLHTTSFSSIKDNLRQFINYLDQEITDLASQ</sequence>